<accession>A0AAN8ZAF8</accession>
<dbReference type="PANTHER" id="PTHR47483">
    <property type="entry name" value="BETA-ARABINOFURANOSYLTRANSFERASE RAY1"/>
    <property type="match status" value="1"/>
</dbReference>
<dbReference type="InterPro" id="IPR044575">
    <property type="entry name" value="RAY1-like"/>
</dbReference>
<reference evidence="3 4" key="1">
    <citation type="submission" date="2023-12" db="EMBL/GenBank/DDBJ databases">
        <title>A high-quality genome assembly for Dillenia turbinata (Dilleniales).</title>
        <authorList>
            <person name="Chanderbali A."/>
        </authorList>
    </citation>
    <scope>NUCLEOTIDE SEQUENCE [LARGE SCALE GENOMIC DNA]</scope>
    <source>
        <strain evidence="3">LSX21</strain>
        <tissue evidence="3">Leaf</tissue>
    </source>
</reference>
<sequence length="885" mass="99894">MKSSSLWSCRASNKAFQMGLCYVWVFGFLLIIVSLYLTQSLPSLTDQIKSSRIHFKVSHVSSSLRITIFSTTEPFVGLDGLRQVLAIRSWLALSAKVNVVLFTQDSSLNSLATQLSPRVSFESDIDFTFLGTPFFHSMVARAQASESDVSVLIDPGTILLPDFLSTLNYAYELNQDWLLFASLRNVSHFPYYLDESGKQWLKEDGKRISMKKEFLAQSWEANSICGGRMLMAWNKGDMPLHGGVLPPFLYRKGLHNHWIVGEAFSSGYRFVFDATWAFANIYPNILNADSSLEVEGAKVPYIQNRIWENVGNQHLASLYGSSDLREANFSNIVKLLYCDGRHIFVGTEELVHHSVGPRSSLKLLKARILRCMNDVKSQEAIMDCSLEDSLKPSATLGLPFSLETLLSKMADENKTVVLAVAGYNYKDMLMSWVCGLKRLMVRNFLVCALDDNIYKFSVLQGLPVFRDPLAPSNISFDDCHFGTMCFQRVTKVKSRLVLQILKLGYNVLLSDVDVFWFKNPLPLLQSFGPAVLVAQSDEFNETVPINLPHRLNSGFYFACSDGSTIAAMEKVVKHATTSNRSEQPSFYNTLCGEGGLNRVGNDRCFEPETNLSVHFLNRDLFPNGAYLGLWESKDIKAACRKRGCYVLHNNWISGRKKKLARQVLSGLWNYEQSTRILTESRLVAMLRRFAQLLGLLHHADRGARRKVDVREVSKSLTWGLGSQNFQVRIVHPGGREELYQNAVPASLVMEKYPGKCVAKPDVFKDPHESILQPEDDLLPGHKYYLIPASTVAKLKCRHSERLKAIEQAKDKEEMSITKVDSDVSDISLDSIGSARDFFVSKEKWSTLLGKCKRVKKPFVPPIQRAQSWRQLEWQPSLNSVQELSP</sequence>
<feature type="transmembrane region" description="Helical" evidence="1">
    <location>
        <begin position="20"/>
        <end position="37"/>
    </location>
</feature>
<evidence type="ECO:0000259" key="2">
    <source>
        <dbReference type="Pfam" id="PF03407"/>
    </source>
</evidence>
<evidence type="ECO:0000256" key="1">
    <source>
        <dbReference type="SAM" id="Phobius"/>
    </source>
</evidence>
<dbReference type="Pfam" id="PF03407">
    <property type="entry name" value="Nucleotid_trans"/>
    <property type="match status" value="1"/>
</dbReference>
<dbReference type="InterPro" id="IPR005069">
    <property type="entry name" value="Nucl-diP-sugar_transferase"/>
</dbReference>
<gene>
    <name evidence="3" type="ORF">RJ641_002754</name>
</gene>
<evidence type="ECO:0000313" key="4">
    <source>
        <dbReference type="Proteomes" id="UP001370490"/>
    </source>
</evidence>
<dbReference type="EMBL" id="JBAMMX010000011">
    <property type="protein sequence ID" value="KAK6930961.1"/>
    <property type="molecule type" value="Genomic_DNA"/>
</dbReference>
<evidence type="ECO:0000313" key="3">
    <source>
        <dbReference type="EMBL" id="KAK6930961.1"/>
    </source>
</evidence>
<protein>
    <submittedName>
        <fullName evidence="3">PADRE domain</fullName>
    </submittedName>
</protein>
<proteinExistence type="predicted"/>
<feature type="domain" description="Nucleotide-diphospho-sugar transferase" evidence="2">
    <location>
        <begin position="441"/>
        <end position="661"/>
    </location>
</feature>
<organism evidence="3 4">
    <name type="scientific">Dillenia turbinata</name>
    <dbReference type="NCBI Taxonomy" id="194707"/>
    <lineage>
        <taxon>Eukaryota</taxon>
        <taxon>Viridiplantae</taxon>
        <taxon>Streptophyta</taxon>
        <taxon>Embryophyta</taxon>
        <taxon>Tracheophyta</taxon>
        <taxon>Spermatophyta</taxon>
        <taxon>Magnoliopsida</taxon>
        <taxon>eudicotyledons</taxon>
        <taxon>Gunneridae</taxon>
        <taxon>Pentapetalae</taxon>
        <taxon>Dilleniales</taxon>
        <taxon>Dilleniaceae</taxon>
        <taxon>Dillenia</taxon>
    </lineage>
</organism>
<keyword evidence="1" id="KW-0812">Transmembrane</keyword>
<dbReference type="Proteomes" id="UP001370490">
    <property type="component" value="Unassembled WGS sequence"/>
</dbReference>
<dbReference type="PANTHER" id="PTHR47483:SF1">
    <property type="entry name" value="BETA-ARABINOFURANOSYLTRANSFERASE RAY1"/>
    <property type="match status" value="1"/>
</dbReference>
<name>A0AAN8ZAF8_9MAGN</name>
<dbReference type="AlphaFoldDB" id="A0AAN8ZAF8"/>
<dbReference type="GO" id="GO:0016757">
    <property type="term" value="F:glycosyltransferase activity"/>
    <property type="evidence" value="ECO:0007669"/>
    <property type="project" value="InterPro"/>
</dbReference>
<keyword evidence="1" id="KW-0472">Membrane</keyword>
<dbReference type="InterPro" id="IPR025322">
    <property type="entry name" value="PADRE_dom"/>
</dbReference>
<dbReference type="Pfam" id="PF14009">
    <property type="entry name" value="PADRE"/>
    <property type="match status" value="1"/>
</dbReference>
<comment type="caution">
    <text evidence="3">The sequence shown here is derived from an EMBL/GenBank/DDBJ whole genome shotgun (WGS) entry which is preliminary data.</text>
</comment>
<keyword evidence="4" id="KW-1185">Reference proteome</keyword>
<keyword evidence="1" id="KW-1133">Transmembrane helix</keyword>